<dbReference type="Proteomes" id="UP000823775">
    <property type="component" value="Unassembled WGS sequence"/>
</dbReference>
<dbReference type="EMBL" id="JACEIK010000903">
    <property type="protein sequence ID" value="MCD7463676.1"/>
    <property type="molecule type" value="Genomic_DNA"/>
</dbReference>
<reference evidence="2 3" key="1">
    <citation type="journal article" date="2021" name="BMC Genomics">
        <title>Datura genome reveals duplications of psychoactive alkaloid biosynthetic genes and high mutation rate following tissue culture.</title>
        <authorList>
            <person name="Rajewski A."/>
            <person name="Carter-House D."/>
            <person name="Stajich J."/>
            <person name="Litt A."/>
        </authorList>
    </citation>
    <scope>NUCLEOTIDE SEQUENCE [LARGE SCALE GENOMIC DNA]</scope>
    <source>
        <strain evidence="2">AR-01</strain>
    </source>
</reference>
<evidence type="ECO:0000313" key="3">
    <source>
        <dbReference type="Proteomes" id="UP000823775"/>
    </source>
</evidence>
<keyword evidence="3" id="KW-1185">Reference proteome</keyword>
<evidence type="ECO:0000313" key="2">
    <source>
        <dbReference type="EMBL" id="MCD7463676.1"/>
    </source>
</evidence>
<name>A0ABS8SXA0_DATST</name>
<evidence type="ECO:0000256" key="1">
    <source>
        <dbReference type="SAM" id="MobiDB-lite"/>
    </source>
</evidence>
<gene>
    <name evidence="2" type="ORF">HAX54_051120</name>
</gene>
<accession>A0ABS8SXA0</accession>
<feature type="region of interest" description="Disordered" evidence="1">
    <location>
        <begin position="112"/>
        <end position="145"/>
    </location>
</feature>
<organism evidence="2 3">
    <name type="scientific">Datura stramonium</name>
    <name type="common">Jimsonweed</name>
    <name type="synonym">Common thornapple</name>
    <dbReference type="NCBI Taxonomy" id="4076"/>
    <lineage>
        <taxon>Eukaryota</taxon>
        <taxon>Viridiplantae</taxon>
        <taxon>Streptophyta</taxon>
        <taxon>Embryophyta</taxon>
        <taxon>Tracheophyta</taxon>
        <taxon>Spermatophyta</taxon>
        <taxon>Magnoliopsida</taxon>
        <taxon>eudicotyledons</taxon>
        <taxon>Gunneridae</taxon>
        <taxon>Pentapetalae</taxon>
        <taxon>asterids</taxon>
        <taxon>lamiids</taxon>
        <taxon>Solanales</taxon>
        <taxon>Solanaceae</taxon>
        <taxon>Solanoideae</taxon>
        <taxon>Datureae</taxon>
        <taxon>Datura</taxon>
    </lineage>
</organism>
<proteinExistence type="predicted"/>
<protein>
    <submittedName>
        <fullName evidence="2">Uncharacterized protein</fullName>
    </submittedName>
</protein>
<comment type="caution">
    <text evidence="2">The sequence shown here is derived from an EMBL/GenBank/DDBJ whole genome shotgun (WGS) entry which is preliminary data.</text>
</comment>
<sequence>MSWRSLPGLGLVKILDHFMFHCSASAIVVDFFSYGHCIHDDLSLLLDLNFSSAILVPPRHTNHRGGFYYVAAQLHEERREMPTLLRDERRKAPSCLRNQPCDAAPLPARCHARRAKRKTVERAHKASRRPSSARPGTSATRPGVTRRIENTMKAVKRKLVDASRSRRAAVKAL</sequence>